<gene>
    <name evidence="2" type="ORF">PXEA_LOCUS29892</name>
</gene>
<protein>
    <submittedName>
        <fullName evidence="2">Uncharacterized protein</fullName>
    </submittedName>
</protein>
<organism evidence="2 3">
    <name type="scientific">Protopolystoma xenopodis</name>
    <dbReference type="NCBI Taxonomy" id="117903"/>
    <lineage>
        <taxon>Eukaryota</taxon>
        <taxon>Metazoa</taxon>
        <taxon>Spiralia</taxon>
        <taxon>Lophotrochozoa</taxon>
        <taxon>Platyhelminthes</taxon>
        <taxon>Monogenea</taxon>
        <taxon>Polyopisthocotylea</taxon>
        <taxon>Polystomatidea</taxon>
        <taxon>Polystomatidae</taxon>
        <taxon>Protopolystoma</taxon>
    </lineage>
</organism>
<evidence type="ECO:0000313" key="3">
    <source>
        <dbReference type="Proteomes" id="UP000784294"/>
    </source>
</evidence>
<accession>A0A3S5CNZ7</accession>
<comment type="caution">
    <text evidence="2">The sequence shown here is derived from an EMBL/GenBank/DDBJ whole genome shotgun (WGS) entry which is preliminary data.</text>
</comment>
<evidence type="ECO:0000313" key="2">
    <source>
        <dbReference type="EMBL" id="VEL36452.1"/>
    </source>
</evidence>
<name>A0A3S5CNZ7_9PLAT</name>
<reference evidence="2" key="1">
    <citation type="submission" date="2018-11" db="EMBL/GenBank/DDBJ databases">
        <authorList>
            <consortium name="Pathogen Informatics"/>
        </authorList>
    </citation>
    <scope>NUCLEOTIDE SEQUENCE</scope>
</reference>
<feature type="region of interest" description="Disordered" evidence="1">
    <location>
        <begin position="45"/>
        <end position="75"/>
    </location>
</feature>
<dbReference type="EMBL" id="CAAALY010252247">
    <property type="protein sequence ID" value="VEL36452.1"/>
    <property type="molecule type" value="Genomic_DNA"/>
</dbReference>
<evidence type="ECO:0000256" key="1">
    <source>
        <dbReference type="SAM" id="MobiDB-lite"/>
    </source>
</evidence>
<sequence length="158" mass="16893">MESLNNLCSSLLAYDSLSIERNFHFIRPTFLCIWHTLDASESHQEGRFGRGPLLAPPREEGNSGGGGEVPVAADKKAARSFTETGMYAGSGLSAEGSALEEIFCPLSGETGFRLSDNTSVVTGFGRYGACEPPGNMETGRLGSNGCLPEERGQMIRLK</sequence>
<proteinExistence type="predicted"/>
<dbReference type="AlphaFoldDB" id="A0A3S5CNZ7"/>
<dbReference type="Proteomes" id="UP000784294">
    <property type="component" value="Unassembled WGS sequence"/>
</dbReference>
<keyword evidence="3" id="KW-1185">Reference proteome</keyword>